<reference evidence="2 3" key="1">
    <citation type="submission" date="2021-12" db="EMBL/GenBank/DDBJ databases">
        <title>Genome sequencing of bacteria with rrn-lacking chromosome and rrn-plasmid.</title>
        <authorList>
            <person name="Anda M."/>
            <person name="Iwasaki W."/>
        </authorList>
    </citation>
    <scope>NUCLEOTIDE SEQUENCE [LARGE SCALE GENOMIC DNA]</scope>
    <source>
        <strain evidence="2 3">DSM 100852</strain>
    </source>
</reference>
<dbReference type="AlphaFoldDB" id="A0AAU9CGJ7"/>
<dbReference type="EMBL" id="AP025314">
    <property type="protein sequence ID" value="BDD08345.1"/>
    <property type="molecule type" value="Genomic_DNA"/>
</dbReference>
<keyword evidence="3" id="KW-1185">Reference proteome</keyword>
<gene>
    <name evidence="2" type="ORF">FUAX_07770</name>
</gene>
<dbReference type="KEGG" id="fax:FUAX_07770"/>
<proteinExistence type="predicted"/>
<protein>
    <submittedName>
        <fullName evidence="2">Uncharacterized protein</fullName>
    </submittedName>
</protein>
<sequence length="469" mass="54144">MLETLPSEWYGPMARKHDDGIKRRFVRAGSRRAVIVPVTSGYPHLTIDVEDATFDKRRGRVWLRVSEMHYSKSRIAPRYIFKEDKRSGLFVPTFPAPELAHIIPTANNWLKKAKLDIRIGESPVVIPQTSSPKIDTPDILTDLSEGATALTLAEAQEEEPDILENGDRKKKKRRKKKVKAVEAPSVLDETFLEEQLKFVDFPKKFGVDTFTALPPDFRERLHKTHIRFERWLSDNLITPLYTRYRGGKDDWIRRMRHIATELKTGKRTKRPLEFGKALLARAEESTIPKANEYSLARLVPEGYYLDFSSDEESSIFGLNLRVSVVSATIQLNEIRVTEMVDFTAIITHFLQVVNEPGFFRSSAHQHFDFCNEEWDKVPADKMLTSGEHKGIKTDEMDEAFSELEILWDGIIADFTEHFALAKQMLKAWCDFSADERLALDSELRKIKRTLHPDDITRMLERKKQSSTEH</sequence>
<accession>A0AAU9CGJ7</accession>
<organism evidence="2 3">
    <name type="scientific">Fulvitalea axinellae</name>
    <dbReference type="NCBI Taxonomy" id="1182444"/>
    <lineage>
        <taxon>Bacteria</taxon>
        <taxon>Pseudomonadati</taxon>
        <taxon>Bacteroidota</taxon>
        <taxon>Cytophagia</taxon>
        <taxon>Cytophagales</taxon>
        <taxon>Persicobacteraceae</taxon>
        <taxon>Fulvitalea</taxon>
    </lineage>
</organism>
<evidence type="ECO:0000256" key="1">
    <source>
        <dbReference type="SAM" id="MobiDB-lite"/>
    </source>
</evidence>
<dbReference type="Proteomes" id="UP001348817">
    <property type="component" value="Chromosome"/>
</dbReference>
<evidence type="ECO:0000313" key="2">
    <source>
        <dbReference type="EMBL" id="BDD08345.1"/>
    </source>
</evidence>
<evidence type="ECO:0000313" key="3">
    <source>
        <dbReference type="Proteomes" id="UP001348817"/>
    </source>
</evidence>
<feature type="region of interest" description="Disordered" evidence="1">
    <location>
        <begin position="156"/>
        <end position="176"/>
    </location>
</feature>
<name>A0AAU9CGJ7_9BACT</name>